<name>A0A1G9WYI0_9FLAO</name>
<keyword evidence="2" id="KW-1185">Reference proteome</keyword>
<protein>
    <submittedName>
        <fullName evidence="1">Uncharacterized protein</fullName>
    </submittedName>
</protein>
<proteinExistence type="predicted"/>
<evidence type="ECO:0000313" key="2">
    <source>
        <dbReference type="Proteomes" id="UP000199440"/>
    </source>
</evidence>
<reference evidence="1 2" key="1">
    <citation type="submission" date="2016-10" db="EMBL/GenBank/DDBJ databases">
        <authorList>
            <person name="de Groot N.N."/>
        </authorList>
    </citation>
    <scope>NUCLEOTIDE SEQUENCE [LARGE SCALE GENOMIC DNA]</scope>
    <source>
        <strain evidence="1 2">DSM 19886</strain>
    </source>
</reference>
<organism evidence="1 2">
    <name type="scientific">Kriegella aquimaris</name>
    <dbReference type="NCBI Taxonomy" id="192904"/>
    <lineage>
        <taxon>Bacteria</taxon>
        <taxon>Pseudomonadati</taxon>
        <taxon>Bacteroidota</taxon>
        <taxon>Flavobacteriia</taxon>
        <taxon>Flavobacteriales</taxon>
        <taxon>Flavobacteriaceae</taxon>
        <taxon>Kriegella</taxon>
    </lineage>
</organism>
<sequence length="101" mass="11954">MVFRKSRKYGNIQVFLWAGERKGKRFFLQLVLLCGREGVVKNWNGKTEPSDWRSMSAWEGTEWRDCMTSAGLGTNIEMNSAKIYLNLWLYICIYYYTNTYV</sequence>
<gene>
    <name evidence="1" type="ORF">SAMN04488514_116114</name>
</gene>
<dbReference type="EMBL" id="FNGV01000016">
    <property type="protein sequence ID" value="SDM89572.1"/>
    <property type="molecule type" value="Genomic_DNA"/>
</dbReference>
<dbReference type="Proteomes" id="UP000199440">
    <property type="component" value="Unassembled WGS sequence"/>
</dbReference>
<evidence type="ECO:0000313" key="1">
    <source>
        <dbReference type="EMBL" id="SDM89572.1"/>
    </source>
</evidence>
<dbReference type="STRING" id="192904.SAMN04488514_116114"/>
<accession>A0A1G9WYI0</accession>
<dbReference type="AlphaFoldDB" id="A0A1G9WYI0"/>